<evidence type="ECO:0000256" key="1">
    <source>
        <dbReference type="SAM" id="MobiDB-lite"/>
    </source>
</evidence>
<dbReference type="Proteomes" id="UP001603857">
    <property type="component" value="Unassembled WGS sequence"/>
</dbReference>
<evidence type="ECO:0000313" key="3">
    <source>
        <dbReference type="Proteomes" id="UP001603857"/>
    </source>
</evidence>
<reference evidence="2 3" key="1">
    <citation type="submission" date="2024-08" db="EMBL/GenBank/DDBJ databases">
        <title>Insights into the chromosomal genome structure of Flemingia macrophylla.</title>
        <authorList>
            <person name="Ding Y."/>
            <person name="Zhao Y."/>
            <person name="Bi W."/>
            <person name="Wu M."/>
            <person name="Zhao G."/>
            <person name="Gong Y."/>
            <person name="Li W."/>
            <person name="Zhang P."/>
        </authorList>
    </citation>
    <scope>NUCLEOTIDE SEQUENCE [LARGE SCALE GENOMIC DNA]</scope>
    <source>
        <strain evidence="2">DYQJB</strain>
        <tissue evidence="2">Leaf</tissue>
    </source>
</reference>
<dbReference type="EMBL" id="JBGMDY010000007">
    <property type="protein sequence ID" value="KAL2327908.1"/>
    <property type="molecule type" value="Genomic_DNA"/>
</dbReference>
<proteinExistence type="predicted"/>
<dbReference type="AlphaFoldDB" id="A0ABD1LWL1"/>
<sequence>MSNIASSLPVLGQDAKPPSISRPIANFHPTIWGDYFLSYAPSSESSPLHISNGGNYDDHKNFMGVDSAAAERREKGKTKYSAADLNLNFEWEKWGNKKRKEEREGQLLNTKNSRGEEAAGQGVKSAWKRLGISPPWCSHTNVINEALFPRNPTLPMSINVTSHQPSSSQPPFNPTLLKTISLTMHTPTKASSSPPTWTITTPIDPTS</sequence>
<feature type="compositionally biased region" description="Low complexity" evidence="1">
    <location>
        <begin position="191"/>
        <end position="207"/>
    </location>
</feature>
<protein>
    <submittedName>
        <fullName evidence="2">Uncharacterized protein</fullName>
    </submittedName>
</protein>
<name>A0ABD1LWL1_9FABA</name>
<comment type="caution">
    <text evidence="2">The sequence shown here is derived from an EMBL/GenBank/DDBJ whole genome shotgun (WGS) entry which is preliminary data.</text>
</comment>
<keyword evidence="3" id="KW-1185">Reference proteome</keyword>
<gene>
    <name evidence="2" type="ORF">Fmac_021335</name>
</gene>
<evidence type="ECO:0000313" key="2">
    <source>
        <dbReference type="EMBL" id="KAL2327908.1"/>
    </source>
</evidence>
<accession>A0ABD1LWL1</accession>
<feature type="region of interest" description="Disordered" evidence="1">
    <location>
        <begin position="186"/>
        <end position="207"/>
    </location>
</feature>
<organism evidence="2 3">
    <name type="scientific">Flemingia macrophylla</name>
    <dbReference type="NCBI Taxonomy" id="520843"/>
    <lineage>
        <taxon>Eukaryota</taxon>
        <taxon>Viridiplantae</taxon>
        <taxon>Streptophyta</taxon>
        <taxon>Embryophyta</taxon>
        <taxon>Tracheophyta</taxon>
        <taxon>Spermatophyta</taxon>
        <taxon>Magnoliopsida</taxon>
        <taxon>eudicotyledons</taxon>
        <taxon>Gunneridae</taxon>
        <taxon>Pentapetalae</taxon>
        <taxon>rosids</taxon>
        <taxon>fabids</taxon>
        <taxon>Fabales</taxon>
        <taxon>Fabaceae</taxon>
        <taxon>Papilionoideae</taxon>
        <taxon>50 kb inversion clade</taxon>
        <taxon>NPAAA clade</taxon>
        <taxon>indigoferoid/millettioid clade</taxon>
        <taxon>Phaseoleae</taxon>
        <taxon>Flemingia</taxon>
    </lineage>
</organism>